<protein>
    <submittedName>
        <fullName evidence="9">Putative ABC transport system permease protein</fullName>
    </submittedName>
</protein>
<organism evidence="9 10">
    <name type="scientific">Mucilaginibacter pineti</name>
    <dbReference type="NCBI Taxonomy" id="1391627"/>
    <lineage>
        <taxon>Bacteria</taxon>
        <taxon>Pseudomonadati</taxon>
        <taxon>Bacteroidota</taxon>
        <taxon>Sphingobacteriia</taxon>
        <taxon>Sphingobacteriales</taxon>
        <taxon>Sphingobacteriaceae</taxon>
        <taxon>Mucilaginibacter</taxon>
    </lineage>
</organism>
<gene>
    <name evidence="9" type="ORF">SAMN05216464_10186</name>
</gene>
<feature type="transmembrane region" description="Helical" evidence="6">
    <location>
        <begin position="713"/>
        <end position="740"/>
    </location>
</feature>
<dbReference type="InterPro" id="IPR003838">
    <property type="entry name" value="ABC3_permease_C"/>
</dbReference>
<reference evidence="9 10" key="1">
    <citation type="submission" date="2016-10" db="EMBL/GenBank/DDBJ databases">
        <authorList>
            <person name="de Groot N.N."/>
        </authorList>
    </citation>
    <scope>NUCLEOTIDE SEQUENCE [LARGE SCALE GENOMIC DNA]</scope>
    <source>
        <strain evidence="9 10">47C3B</strain>
    </source>
</reference>
<evidence type="ECO:0000313" key="10">
    <source>
        <dbReference type="Proteomes" id="UP000199072"/>
    </source>
</evidence>
<dbReference type="GO" id="GO:0022857">
    <property type="term" value="F:transmembrane transporter activity"/>
    <property type="evidence" value="ECO:0007669"/>
    <property type="project" value="TreeGrafter"/>
</dbReference>
<dbReference type="PANTHER" id="PTHR30572">
    <property type="entry name" value="MEMBRANE COMPONENT OF TRANSPORTER-RELATED"/>
    <property type="match status" value="1"/>
</dbReference>
<dbReference type="InterPro" id="IPR050250">
    <property type="entry name" value="Macrolide_Exporter_MacB"/>
</dbReference>
<feature type="transmembrane region" description="Helical" evidence="6">
    <location>
        <begin position="333"/>
        <end position="361"/>
    </location>
</feature>
<name>A0A1G6SXB7_9SPHI</name>
<evidence type="ECO:0000256" key="3">
    <source>
        <dbReference type="ARBA" id="ARBA00022692"/>
    </source>
</evidence>
<feature type="transmembrane region" description="Helical" evidence="6">
    <location>
        <begin position="287"/>
        <end position="312"/>
    </location>
</feature>
<accession>A0A1G6SXB7</accession>
<proteinExistence type="predicted"/>
<feature type="transmembrane region" description="Helical" evidence="6">
    <location>
        <begin position="21"/>
        <end position="41"/>
    </location>
</feature>
<feature type="transmembrane region" description="Helical" evidence="6">
    <location>
        <begin position="381"/>
        <end position="405"/>
    </location>
</feature>
<feature type="transmembrane region" description="Helical" evidence="6">
    <location>
        <begin position="760"/>
        <end position="782"/>
    </location>
</feature>
<dbReference type="AlphaFoldDB" id="A0A1G6SXB7"/>
<evidence type="ECO:0000256" key="2">
    <source>
        <dbReference type="ARBA" id="ARBA00022475"/>
    </source>
</evidence>
<dbReference type="OrthoDB" id="1451596at2"/>
<evidence type="ECO:0000259" key="8">
    <source>
        <dbReference type="Pfam" id="PF12704"/>
    </source>
</evidence>
<comment type="subcellular location">
    <subcellularLocation>
        <location evidence="1">Cell membrane</location>
        <topology evidence="1">Multi-pass membrane protein</topology>
    </subcellularLocation>
</comment>
<evidence type="ECO:0000256" key="1">
    <source>
        <dbReference type="ARBA" id="ARBA00004651"/>
    </source>
</evidence>
<keyword evidence="10" id="KW-1185">Reference proteome</keyword>
<dbReference type="Pfam" id="PF12704">
    <property type="entry name" value="MacB_PCD"/>
    <property type="match status" value="1"/>
</dbReference>
<dbReference type="PANTHER" id="PTHR30572:SF18">
    <property type="entry name" value="ABC-TYPE MACROLIDE FAMILY EXPORT SYSTEM PERMEASE COMPONENT 2"/>
    <property type="match status" value="1"/>
</dbReference>
<dbReference type="Pfam" id="PF02687">
    <property type="entry name" value="FtsX"/>
    <property type="match status" value="2"/>
</dbReference>
<evidence type="ECO:0000313" key="9">
    <source>
        <dbReference type="EMBL" id="SDD21429.1"/>
    </source>
</evidence>
<keyword evidence="4 6" id="KW-1133">Transmembrane helix</keyword>
<feature type="domain" description="ABC3 transporter permease C-terminal" evidence="7">
    <location>
        <begin position="681"/>
        <end position="791"/>
    </location>
</feature>
<feature type="transmembrane region" description="Helical" evidence="6">
    <location>
        <begin position="681"/>
        <end position="701"/>
    </location>
</feature>
<feature type="domain" description="ABC3 transporter permease C-terminal" evidence="7">
    <location>
        <begin position="293"/>
        <end position="409"/>
    </location>
</feature>
<keyword evidence="2" id="KW-1003">Cell membrane</keyword>
<feature type="transmembrane region" description="Helical" evidence="6">
    <location>
        <begin position="431"/>
        <end position="452"/>
    </location>
</feature>
<dbReference type="EMBL" id="FNAI01000001">
    <property type="protein sequence ID" value="SDD21429.1"/>
    <property type="molecule type" value="Genomic_DNA"/>
</dbReference>
<feature type="domain" description="MacB-like periplasmic core" evidence="8">
    <location>
        <begin position="20"/>
        <end position="253"/>
    </location>
</feature>
<evidence type="ECO:0000256" key="5">
    <source>
        <dbReference type="ARBA" id="ARBA00023136"/>
    </source>
</evidence>
<dbReference type="Proteomes" id="UP000199072">
    <property type="component" value="Unassembled WGS sequence"/>
</dbReference>
<evidence type="ECO:0000256" key="6">
    <source>
        <dbReference type="SAM" id="Phobius"/>
    </source>
</evidence>
<evidence type="ECO:0000259" key="7">
    <source>
        <dbReference type="Pfam" id="PF02687"/>
    </source>
</evidence>
<dbReference type="GO" id="GO:0005886">
    <property type="term" value="C:plasma membrane"/>
    <property type="evidence" value="ECO:0007669"/>
    <property type="project" value="UniProtKB-SubCell"/>
</dbReference>
<dbReference type="InterPro" id="IPR025857">
    <property type="entry name" value="MacB_PCD"/>
</dbReference>
<sequence>MIKNYFKIAWRNLWKHKFYTLINIFGLSLGIACSIILFQFITYHLSFDSYHHDAKKLYRVVNQLHFEDGVMLYDQGAPMVIVKSIKNYLPQINDAGILIRKQSFTVGIGQSNLTGRKIFYEKDNVCLTDAHWFNMFDYTWLNGTASSAFSDPYSAVITHKLAQKYFGTDDAVGRVLRLDNKYNFKVTGVLKDNVQNTDFKCDMFLSQTFLATLYPDVQKQWQENWDFSDSRNVVFLSLPAGLSPKTVENTMTRASGKDIAKYINYKLQPLNEVHFDGRYSGVIQKSLLVTLGLVGLLLIVIACVNFINMATAQSFKRAKEIGTRKVLGSTPSAIFFQFISETFLIVLFAALLATLSIFIFLPVLNSWLQTTLTFNIVNDGGLFVFIGGMMLLITAAAGFYPALILSRFKPVNALKNQIGGSSQAAGFSRKGLIVVQNIIAQVLIVGTIIITMQVRYLKTTDMGFDKAGVIMLPLPNFDKSKTDFLRNQLLANPAVTAVSYCYRAPSSTADKGGSIKFDTRDWEKFVGRTVMGDAGYAKTFGLKIIAGRNLAESDTAKEYLVNEKLMRKLGIKDPQQILGHQFIAGDLTNNPGTIVGVVKDFNAKSLYSAIEPEYISTYRKAYQYMGVRIDMKNRAAALGQVQNMWQSVFPDNVFEYHFLDEQIADFYQKEDLLNKLITSSAIIAIFISCLGLLGLISLLTLQRTKEIGIRKVLGASVANITALLSADFLKLVLIAIVVATPIAWLTMSKYLQNFAYRIDIQWWVFALAGMLAILIAVLTVGYQSLKSAMANPVDSLRNE</sequence>
<dbReference type="STRING" id="1391627.SAMN05216464_10186"/>
<dbReference type="PROSITE" id="PS51257">
    <property type="entry name" value="PROKAR_LIPOPROTEIN"/>
    <property type="match status" value="1"/>
</dbReference>
<keyword evidence="5 6" id="KW-0472">Membrane</keyword>
<evidence type="ECO:0000256" key="4">
    <source>
        <dbReference type="ARBA" id="ARBA00022989"/>
    </source>
</evidence>
<dbReference type="RefSeq" id="WP_091142391.1">
    <property type="nucleotide sequence ID" value="NZ_FNAI01000001.1"/>
</dbReference>
<keyword evidence="3 6" id="KW-0812">Transmembrane</keyword>